<dbReference type="InterPro" id="IPR011032">
    <property type="entry name" value="GroES-like_sf"/>
</dbReference>
<evidence type="ECO:0000256" key="10">
    <source>
        <dbReference type="ARBA" id="ARBA00049243"/>
    </source>
</evidence>
<organism evidence="13 14">
    <name type="scientific">Streptomonospora litoralis</name>
    <dbReference type="NCBI Taxonomy" id="2498135"/>
    <lineage>
        <taxon>Bacteria</taxon>
        <taxon>Bacillati</taxon>
        <taxon>Actinomycetota</taxon>
        <taxon>Actinomycetes</taxon>
        <taxon>Streptosporangiales</taxon>
        <taxon>Nocardiopsidaceae</taxon>
        <taxon>Streptomonospora</taxon>
    </lineage>
</organism>
<evidence type="ECO:0000256" key="11">
    <source>
        <dbReference type="RuleBase" id="RU361277"/>
    </source>
</evidence>
<reference evidence="13 14" key="1">
    <citation type="submission" date="2019-02" db="EMBL/GenBank/DDBJ databases">
        <authorList>
            <person name="Khodamoradi S."/>
            <person name="Hahnke R.L."/>
            <person name="Kaempfer P."/>
            <person name="Schumann P."/>
            <person name="Rohde M."/>
            <person name="Steinert M."/>
            <person name="Luzhetskyy A."/>
            <person name="Wink J."/>
            <person name="Ruckert C."/>
        </authorList>
    </citation>
    <scope>NUCLEOTIDE SEQUENCE [LARGE SCALE GENOMIC DNA]</scope>
    <source>
        <strain evidence="13 14">M2</strain>
    </source>
</reference>
<dbReference type="GO" id="GO:0008270">
    <property type="term" value="F:zinc ion binding"/>
    <property type="evidence" value="ECO:0007669"/>
    <property type="project" value="InterPro"/>
</dbReference>
<dbReference type="Pfam" id="PF08240">
    <property type="entry name" value="ADH_N"/>
    <property type="match status" value="1"/>
</dbReference>
<keyword evidence="8" id="KW-0520">NAD</keyword>
<dbReference type="AlphaFoldDB" id="A0A4P6Q503"/>
<evidence type="ECO:0000313" key="14">
    <source>
        <dbReference type="Proteomes" id="UP000292235"/>
    </source>
</evidence>
<sequence length="342" mass="35379">MMTTMRAVQVPEAGGPLELVERDVPEPGDGEVRVRVQACGVCHSDMFAKEGVMGEATPFPIIPGHEVVGTVDEVGPRVFGSWSRGERVGVGWFGGACYRCDRCRRGDFITCENGRIPGITFDGGYAETVVVPADALARVPDELSAEDAAPLLCAGVTTFHSLRSSPARPGDRVAVVGVGGLGHLGIQFAAKMGCEVVAISRGPDKAGLARELGAHHYIDSTAQDAGEALTGLGGAEVVLSTTSSGSAVASAVAGLAPRGRVVVLGAAESPIELDAMSLISPAASIAGHPSGTSKGSEDTMRYCTITGARAIIETMPLERAAEAYDRMLSNDARFRMVLATGQ</sequence>
<dbReference type="Proteomes" id="UP000292235">
    <property type="component" value="Chromosome"/>
</dbReference>
<dbReference type="InterPro" id="IPR020843">
    <property type="entry name" value="ER"/>
</dbReference>
<evidence type="ECO:0000259" key="12">
    <source>
        <dbReference type="SMART" id="SM00829"/>
    </source>
</evidence>
<dbReference type="EMBL" id="CP036455">
    <property type="protein sequence ID" value="QBI54059.1"/>
    <property type="molecule type" value="Genomic_DNA"/>
</dbReference>
<evidence type="ECO:0000256" key="3">
    <source>
        <dbReference type="ARBA" id="ARBA00013190"/>
    </source>
</evidence>
<dbReference type="InterPro" id="IPR013149">
    <property type="entry name" value="ADH-like_C"/>
</dbReference>
<dbReference type="Gene3D" id="3.90.180.10">
    <property type="entry name" value="Medium-chain alcohol dehydrogenases, catalytic domain"/>
    <property type="match status" value="1"/>
</dbReference>
<evidence type="ECO:0000256" key="4">
    <source>
        <dbReference type="ARBA" id="ARBA00016352"/>
    </source>
</evidence>
<dbReference type="PANTHER" id="PTHR42940:SF7">
    <property type="entry name" value="ALCOHOL DEHYDROGENASE-LIKE N-TERMINAL DOMAIN-CONTAINING PROTEIN"/>
    <property type="match status" value="1"/>
</dbReference>
<dbReference type="SMART" id="SM00829">
    <property type="entry name" value="PKS_ER"/>
    <property type="match status" value="1"/>
</dbReference>
<evidence type="ECO:0000256" key="5">
    <source>
        <dbReference type="ARBA" id="ARBA00022723"/>
    </source>
</evidence>
<dbReference type="Pfam" id="PF00107">
    <property type="entry name" value="ADH_zinc_N"/>
    <property type="match status" value="1"/>
</dbReference>
<dbReference type="InterPro" id="IPR002328">
    <property type="entry name" value="ADH_Zn_CS"/>
</dbReference>
<dbReference type="GO" id="GO:0005737">
    <property type="term" value="C:cytoplasm"/>
    <property type="evidence" value="ECO:0007669"/>
    <property type="project" value="TreeGrafter"/>
</dbReference>
<name>A0A4P6Q503_9ACTN</name>
<dbReference type="FunFam" id="3.40.50.720:FF:000039">
    <property type="entry name" value="Alcohol dehydrogenase AdhP"/>
    <property type="match status" value="1"/>
</dbReference>
<dbReference type="PROSITE" id="PS00059">
    <property type="entry name" value="ADH_ZINC"/>
    <property type="match status" value="1"/>
</dbReference>
<evidence type="ECO:0000256" key="8">
    <source>
        <dbReference type="ARBA" id="ARBA00023027"/>
    </source>
</evidence>
<accession>A0A4P6Q503</accession>
<dbReference type="SUPFAM" id="SSF51735">
    <property type="entry name" value="NAD(P)-binding Rossmann-fold domains"/>
    <property type="match status" value="1"/>
</dbReference>
<dbReference type="GO" id="GO:0004022">
    <property type="term" value="F:alcohol dehydrogenase (NAD+) activity"/>
    <property type="evidence" value="ECO:0007669"/>
    <property type="project" value="UniProtKB-EC"/>
</dbReference>
<evidence type="ECO:0000313" key="13">
    <source>
        <dbReference type="EMBL" id="QBI54059.1"/>
    </source>
</evidence>
<evidence type="ECO:0000256" key="7">
    <source>
        <dbReference type="ARBA" id="ARBA00023002"/>
    </source>
</evidence>
<keyword evidence="7 13" id="KW-0560">Oxidoreductase</keyword>
<comment type="catalytic activity">
    <reaction evidence="10">
        <text>a primary alcohol + NAD(+) = an aldehyde + NADH + H(+)</text>
        <dbReference type="Rhea" id="RHEA:10736"/>
        <dbReference type="ChEBI" id="CHEBI:15378"/>
        <dbReference type="ChEBI" id="CHEBI:15734"/>
        <dbReference type="ChEBI" id="CHEBI:17478"/>
        <dbReference type="ChEBI" id="CHEBI:57540"/>
        <dbReference type="ChEBI" id="CHEBI:57945"/>
        <dbReference type="EC" id="1.1.1.1"/>
    </reaction>
</comment>
<comment type="cofactor">
    <cofactor evidence="1 11">
        <name>Zn(2+)</name>
        <dbReference type="ChEBI" id="CHEBI:29105"/>
    </cofactor>
</comment>
<dbReference type="SUPFAM" id="SSF50129">
    <property type="entry name" value="GroES-like"/>
    <property type="match status" value="1"/>
</dbReference>
<dbReference type="InterPro" id="IPR036291">
    <property type="entry name" value="NAD(P)-bd_dom_sf"/>
</dbReference>
<evidence type="ECO:0000256" key="1">
    <source>
        <dbReference type="ARBA" id="ARBA00001947"/>
    </source>
</evidence>
<dbReference type="InterPro" id="IPR013154">
    <property type="entry name" value="ADH-like_N"/>
</dbReference>
<feature type="domain" description="Enoyl reductase (ER)" evidence="12">
    <location>
        <begin position="14"/>
        <end position="338"/>
    </location>
</feature>
<evidence type="ECO:0000256" key="2">
    <source>
        <dbReference type="ARBA" id="ARBA00008072"/>
    </source>
</evidence>
<keyword evidence="6 11" id="KW-0862">Zinc</keyword>
<gene>
    <name evidence="13" type="ORF">EKD16_11375</name>
</gene>
<evidence type="ECO:0000256" key="9">
    <source>
        <dbReference type="ARBA" id="ARBA00049164"/>
    </source>
</evidence>
<proteinExistence type="inferred from homology"/>
<keyword evidence="5 11" id="KW-0479">Metal-binding</keyword>
<dbReference type="PANTHER" id="PTHR42940">
    <property type="entry name" value="ALCOHOL DEHYDROGENASE 1-RELATED"/>
    <property type="match status" value="1"/>
</dbReference>
<protein>
    <recommendedName>
        <fullName evidence="4">Alcohol dehydrogenase</fullName>
        <ecNumber evidence="3">1.1.1.1</ecNumber>
    </recommendedName>
</protein>
<keyword evidence="14" id="KW-1185">Reference proteome</keyword>
<dbReference type="EC" id="1.1.1.1" evidence="3"/>
<dbReference type="Gene3D" id="3.40.50.720">
    <property type="entry name" value="NAD(P)-binding Rossmann-like Domain"/>
    <property type="match status" value="1"/>
</dbReference>
<comment type="catalytic activity">
    <reaction evidence="9">
        <text>a secondary alcohol + NAD(+) = a ketone + NADH + H(+)</text>
        <dbReference type="Rhea" id="RHEA:10740"/>
        <dbReference type="ChEBI" id="CHEBI:15378"/>
        <dbReference type="ChEBI" id="CHEBI:17087"/>
        <dbReference type="ChEBI" id="CHEBI:35681"/>
        <dbReference type="ChEBI" id="CHEBI:57540"/>
        <dbReference type="ChEBI" id="CHEBI:57945"/>
        <dbReference type="EC" id="1.1.1.1"/>
    </reaction>
</comment>
<comment type="similarity">
    <text evidence="2 11">Belongs to the zinc-containing alcohol dehydrogenase family.</text>
</comment>
<dbReference type="KEGG" id="strr:EKD16_11375"/>
<evidence type="ECO:0000256" key="6">
    <source>
        <dbReference type="ARBA" id="ARBA00022833"/>
    </source>
</evidence>